<dbReference type="CDD" id="cd00075">
    <property type="entry name" value="HATPase"/>
    <property type="match status" value="1"/>
</dbReference>
<dbReference type="InterPro" id="IPR003594">
    <property type="entry name" value="HATPase_dom"/>
</dbReference>
<proteinExistence type="predicted"/>
<keyword evidence="7" id="KW-0067">ATP-binding</keyword>
<keyword evidence="5" id="KW-0547">Nucleotide-binding</keyword>
<dbReference type="GO" id="GO:0005524">
    <property type="term" value="F:ATP binding"/>
    <property type="evidence" value="ECO:0007669"/>
    <property type="project" value="UniProtKB-KW"/>
</dbReference>
<evidence type="ECO:0000313" key="11">
    <source>
        <dbReference type="Proteomes" id="UP000316855"/>
    </source>
</evidence>
<keyword evidence="11" id="KW-1185">Reference proteome</keyword>
<sequence length="170" mass="19355">MGHLFEEVRQYAAPVQLHFQMIDVGQLIDETWDLLTLTRKGRDVRLLQPDTDLNLECEIDRFHIRNAIRNILENSLAACDDPVEIDIDFSEVQDTNRRFLRIAIRDNGPGFTPDQAKKVFDAFYTTKTHGTGLGLSITKRLVERHGGQVKLGSDYHNGAEIVLTLPRSQP</sequence>
<dbReference type="InterPro" id="IPR004358">
    <property type="entry name" value="Sig_transdc_His_kin-like_C"/>
</dbReference>
<keyword evidence="6" id="KW-0418">Kinase</keyword>
<feature type="domain" description="Histidine kinase" evidence="9">
    <location>
        <begin position="1"/>
        <end position="169"/>
    </location>
</feature>
<evidence type="ECO:0000256" key="7">
    <source>
        <dbReference type="ARBA" id="ARBA00022840"/>
    </source>
</evidence>
<gene>
    <name evidence="10" type="primary">zraS_7</name>
    <name evidence="10" type="ORF">Pan161_31820</name>
</gene>
<dbReference type="InterPro" id="IPR005467">
    <property type="entry name" value="His_kinase_dom"/>
</dbReference>
<dbReference type="InterPro" id="IPR036890">
    <property type="entry name" value="HATPase_C_sf"/>
</dbReference>
<dbReference type="PRINTS" id="PR00344">
    <property type="entry name" value="BCTRLSENSOR"/>
</dbReference>
<dbReference type="EC" id="2.7.13.3" evidence="2"/>
<dbReference type="PANTHER" id="PTHR43065">
    <property type="entry name" value="SENSOR HISTIDINE KINASE"/>
    <property type="match status" value="1"/>
</dbReference>
<dbReference type="SUPFAM" id="SSF55874">
    <property type="entry name" value="ATPase domain of HSP90 chaperone/DNA topoisomerase II/histidine kinase"/>
    <property type="match status" value="1"/>
</dbReference>
<protein>
    <recommendedName>
        <fullName evidence="2">histidine kinase</fullName>
        <ecNumber evidence="2">2.7.13.3</ecNumber>
    </recommendedName>
</protein>
<organism evidence="10 11">
    <name type="scientific">Gimesia algae</name>
    <dbReference type="NCBI Taxonomy" id="2527971"/>
    <lineage>
        <taxon>Bacteria</taxon>
        <taxon>Pseudomonadati</taxon>
        <taxon>Planctomycetota</taxon>
        <taxon>Planctomycetia</taxon>
        <taxon>Planctomycetales</taxon>
        <taxon>Planctomycetaceae</taxon>
        <taxon>Gimesia</taxon>
    </lineage>
</organism>
<evidence type="ECO:0000259" key="9">
    <source>
        <dbReference type="PROSITE" id="PS50109"/>
    </source>
</evidence>
<reference evidence="10 11" key="1">
    <citation type="submission" date="2019-02" db="EMBL/GenBank/DDBJ databases">
        <title>Deep-cultivation of Planctomycetes and their phenomic and genomic characterization uncovers novel biology.</title>
        <authorList>
            <person name="Wiegand S."/>
            <person name="Jogler M."/>
            <person name="Boedeker C."/>
            <person name="Pinto D."/>
            <person name="Vollmers J."/>
            <person name="Rivas-Marin E."/>
            <person name="Kohn T."/>
            <person name="Peeters S.H."/>
            <person name="Heuer A."/>
            <person name="Rast P."/>
            <person name="Oberbeckmann S."/>
            <person name="Bunk B."/>
            <person name="Jeske O."/>
            <person name="Meyerdierks A."/>
            <person name="Storesund J.E."/>
            <person name="Kallscheuer N."/>
            <person name="Luecker S."/>
            <person name="Lage O.M."/>
            <person name="Pohl T."/>
            <person name="Merkel B.J."/>
            <person name="Hornburger P."/>
            <person name="Mueller R.-W."/>
            <person name="Bruemmer F."/>
            <person name="Labrenz M."/>
            <person name="Spormann A.M."/>
            <person name="Op den Camp H."/>
            <person name="Overmann J."/>
            <person name="Amann R."/>
            <person name="Jetten M.S.M."/>
            <person name="Mascher T."/>
            <person name="Medema M.H."/>
            <person name="Devos D.P."/>
            <person name="Kaster A.-K."/>
            <person name="Ovreas L."/>
            <person name="Rohde M."/>
            <person name="Galperin M.Y."/>
            <person name="Jogler C."/>
        </authorList>
    </citation>
    <scope>NUCLEOTIDE SEQUENCE [LARGE SCALE GENOMIC DNA]</scope>
    <source>
        <strain evidence="10 11">Pan161</strain>
    </source>
</reference>
<evidence type="ECO:0000256" key="5">
    <source>
        <dbReference type="ARBA" id="ARBA00022741"/>
    </source>
</evidence>
<keyword evidence="8" id="KW-0902">Two-component regulatory system</keyword>
<dbReference type="EMBL" id="CP036343">
    <property type="protein sequence ID" value="QDT91523.1"/>
    <property type="molecule type" value="Genomic_DNA"/>
</dbReference>
<evidence type="ECO:0000313" key="10">
    <source>
        <dbReference type="EMBL" id="QDT91523.1"/>
    </source>
</evidence>
<dbReference type="Pfam" id="PF02518">
    <property type="entry name" value="HATPase_c"/>
    <property type="match status" value="1"/>
</dbReference>
<evidence type="ECO:0000256" key="3">
    <source>
        <dbReference type="ARBA" id="ARBA00022553"/>
    </source>
</evidence>
<accession>A0A517VEU2</accession>
<dbReference type="Gene3D" id="3.30.565.10">
    <property type="entry name" value="Histidine kinase-like ATPase, C-terminal domain"/>
    <property type="match status" value="1"/>
</dbReference>
<dbReference type="Proteomes" id="UP000316855">
    <property type="component" value="Chromosome"/>
</dbReference>
<keyword evidence="4 10" id="KW-0808">Transferase</keyword>
<dbReference type="AlphaFoldDB" id="A0A517VEU2"/>
<dbReference type="PANTHER" id="PTHR43065:SF10">
    <property type="entry name" value="PEROXIDE STRESS-ACTIVATED HISTIDINE KINASE MAK3"/>
    <property type="match status" value="1"/>
</dbReference>
<evidence type="ECO:0000256" key="1">
    <source>
        <dbReference type="ARBA" id="ARBA00000085"/>
    </source>
</evidence>
<dbReference type="GO" id="GO:0004673">
    <property type="term" value="F:protein histidine kinase activity"/>
    <property type="evidence" value="ECO:0007669"/>
    <property type="project" value="UniProtKB-EC"/>
</dbReference>
<evidence type="ECO:0000256" key="4">
    <source>
        <dbReference type="ARBA" id="ARBA00022679"/>
    </source>
</evidence>
<dbReference type="PROSITE" id="PS50109">
    <property type="entry name" value="HIS_KIN"/>
    <property type="match status" value="1"/>
</dbReference>
<evidence type="ECO:0000256" key="6">
    <source>
        <dbReference type="ARBA" id="ARBA00022777"/>
    </source>
</evidence>
<keyword evidence="3" id="KW-0597">Phosphoprotein</keyword>
<dbReference type="GO" id="GO:0000160">
    <property type="term" value="P:phosphorelay signal transduction system"/>
    <property type="evidence" value="ECO:0007669"/>
    <property type="project" value="UniProtKB-KW"/>
</dbReference>
<dbReference type="SMART" id="SM00387">
    <property type="entry name" value="HATPase_c"/>
    <property type="match status" value="1"/>
</dbReference>
<evidence type="ECO:0000256" key="2">
    <source>
        <dbReference type="ARBA" id="ARBA00012438"/>
    </source>
</evidence>
<comment type="catalytic activity">
    <reaction evidence="1">
        <text>ATP + protein L-histidine = ADP + protein N-phospho-L-histidine.</text>
        <dbReference type="EC" id="2.7.13.3"/>
    </reaction>
</comment>
<name>A0A517VEU2_9PLAN</name>
<evidence type="ECO:0000256" key="8">
    <source>
        <dbReference type="ARBA" id="ARBA00023012"/>
    </source>
</evidence>
<dbReference type="KEGG" id="gax:Pan161_31820"/>